<evidence type="ECO:0000313" key="1">
    <source>
        <dbReference type="EMBL" id="KAI9899013.1"/>
    </source>
</evidence>
<accession>A0ACC0UZB2</accession>
<keyword evidence="2" id="KW-1185">Reference proteome</keyword>
<protein>
    <submittedName>
        <fullName evidence="1">Uncharacterized protein</fullName>
    </submittedName>
</protein>
<dbReference type="EMBL" id="CM047944">
    <property type="protein sequence ID" value="KAI9899013.1"/>
    <property type="molecule type" value="Genomic_DNA"/>
</dbReference>
<organism evidence="1 2">
    <name type="scientific">Trichothecium roseum</name>
    <dbReference type="NCBI Taxonomy" id="47278"/>
    <lineage>
        <taxon>Eukaryota</taxon>
        <taxon>Fungi</taxon>
        <taxon>Dikarya</taxon>
        <taxon>Ascomycota</taxon>
        <taxon>Pezizomycotina</taxon>
        <taxon>Sordariomycetes</taxon>
        <taxon>Hypocreomycetidae</taxon>
        <taxon>Hypocreales</taxon>
        <taxon>Hypocreales incertae sedis</taxon>
        <taxon>Trichothecium</taxon>
    </lineage>
</organism>
<gene>
    <name evidence="1" type="ORF">N3K66_005474</name>
</gene>
<reference evidence="1" key="1">
    <citation type="submission" date="2022-10" db="EMBL/GenBank/DDBJ databases">
        <title>Complete Genome of Trichothecium roseum strain YXFP-22015, a Plant Pathogen Isolated from Citrus.</title>
        <authorList>
            <person name="Wang Y."/>
            <person name="Zhu L."/>
        </authorList>
    </citation>
    <scope>NUCLEOTIDE SEQUENCE</scope>
    <source>
        <strain evidence="1">YXFP-22015</strain>
    </source>
</reference>
<evidence type="ECO:0000313" key="2">
    <source>
        <dbReference type="Proteomes" id="UP001163324"/>
    </source>
</evidence>
<comment type="caution">
    <text evidence="1">The sequence shown here is derived from an EMBL/GenBank/DDBJ whole genome shotgun (WGS) entry which is preliminary data.</text>
</comment>
<name>A0ACC0UZB2_9HYPO</name>
<sequence length="278" mass="31783">MAPVRRYLRITKYSVLECRIYLDNPALVHSWLLNPRDPVLPRVIEGVRPWVLPKLREEKERSRKKSSAKKKAIKDVITKDDFEVSIFLMETNTRHSILTKHKHFHDKTQTKLRSNTNKLMGATDDEPLDVDPPNEIVLREEDEDEDSLGLADIPVAPDLNRPSKRQRDAADGSDAEFEETGSVFNVESDDEQPPNKRLREQVENVLDDKKKMAMDVSYEGFSIYGRVLCLVVRKRENVSQGMGAPKPIVRGNTHKPEGQAKMENWISSTQVPVGEEMA</sequence>
<dbReference type="Proteomes" id="UP001163324">
    <property type="component" value="Chromosome 5"/>
</dbReference>
<proteinExistence type="predicted"/>